<dbReference type="EMBL" id="SGNY01000001">
    <property type="protein sequence ID" value="TRB03039.1"/>
    <property type="molecule type" value="Genomic_DNA"/>
</dbReference>
<dbReference type="AlphaFoldDB" id="A0A546XQL5"/>
<comment type="caution">
    <text evidence="1">The sequence shown here is derived from an EMBL/GenBank/DDBJ whole genome shotgun (WGS) entry which is preliminary data.</text>
</comment>
<dbReference type="InterPro" id="IPR006498">
    <property type="entry name" value="Tail_tube"/>
</dbReference>
<dbReference type="OrthoDB" id="8444610at2"/>
<dbReference type="Proteomes" id="UP000315434">
    <property type="component" value="Unassembled WGS sequence"/>
</dbReference>
<proteinExistence type="predicted"/>
<accession>A0A546XQL5</accession>
<sequence>MDRIIRGANWYCGEINQRLRIDETTLPALSREMLPMVMGGGWFGFELPAEIQPLTCEMSVNGVHEDLKTRFGREPGDWTTIAYYEALLNVFPANSTGEANASASPQLKGRTVILKGLLNNFEQGGVKGQKSTAATRLRWSSIVLYQDMMDGKVIHKFDIQNNTLIINGVNYTAEFNNLISA</sequence>
<evidence type="ECO:0000313" key="1">
    <source>
        <dbReference type="EMBL" id="TRB03039.1"/>
    </source>
</evidence>
<organism evidence="1 2">
    <name type="scientific">Rhizobium rhizogenes</name>
    <name type="common">Agrobacterium rhizogenes</name>
    <dbReference type="NCBI Taxonomy" id="359"/>
    <lineage>
        <taxon>Bacteria</taxon>
        <taxon>Pseudomonadati</taxon>
        <taxon>Pseudomonadota</taxon>
        <taxon>Alphaproteobacteria</taxon>
        <taxon>Hyphomicrobiales</taxon>
        <taxon>Rhizobiaceae</taxon>
        <taxon>Rhizobium/Agrobacterium group</taxon>
        <taxon>Rhizobium</taxon>
    </lineage>
</organism>
<name>A0A546XQL5_RHIRH</name>
<protein>
    <recommendedName>
        <fullName evidence="3">Phage tail protein</fullName>
    </recommendedName>
</protein>
<dbReference type="Pfam" id="PF04985">
    <property type="entry name" value="Phage_tube"/>
    <property type="match status" value="1"/>
</dbReference>
<dbReference type="RefSeq" id="WP_072493227.1">
    <property type="nucleotide sequence ID" value="NZ_SGNY01000001.1"/>
</dbReference>
<evidence type="ECO:0000313" key="2">
    <source>
        <dbReference type="Proteomes" id="UP000315434"/>
    </source>
</evidence>
<gene>
    <name evidence="1" type="ORF">EXN68_05185</name>
</gene>
<evidence type="ECO:0008006" key="3">
    <source>
        <dbReference type="Google" id="ProtNLM"/>
    </source>
</evidence>
<reference evidence="1 2" key="1">
    <citation type="journal article" date="2019" name="Appl. Microbiol. Biotechnol.">
        <title>Differential efficiency of wild type rhizogenic strains for rol gene transformation of plants.</title>
        <authorList>
            <person name="Desmet S."/>
            <person name="De Keyser E."/>
            <person name="Van Vaerenbergh J."/>
            <person name="Baeyen S."/>
            <person name="Van Huylenbroeck J."/>
            <person name="Geelen D."/>
            <person name="Dhooghe E."/>
        </authorList>
    </citation>
    <scope>NUCLEOTIDE SEQUENCE [LARGE SCALE GENOMIC DNA]</scope>
    <source>
        <strain evidence="1 2">GBBC3284</strain>
    </source>
</reference>